<proteinExistence type="predicted"/>
<dbReference type="InterPro" id="IPR036388">
    <property type="entry name" value="WH-like_DNA-bd_sf"/>
</dbReference>
<feature type="domain" description="HTH arsR-type" evidence="4">
    <location>
        <begin position="7"/>
        <end position="101"/>
    </location>
</feature>
<dbReference type="PANTHER" id="PTHR43132">
    <property type="entry name" value="ARSENICAL RESISTANCE OPERON REPRESSOR ARSR-RELATED"/>
    <property type="match status" value="1"/>
</dbReference>
<keyword evidence="1" id="KW-0805">Transcription regulation</keyword>
<accession>A0A7C4KGA3</accession>
<dbReference type="SUPFAM" id="SSF46785">
    <property type="entry name" value="Winged helix' DNA-binding domain"/>
    <property type="match status" value="1"/>
</dbReference>
<organism evidence="5">
    <name type="scientific">Anaerolinea thermolimosa</name>
    <dbReference type="NCBI Taxonomy" id="229919"/>
    <lineage>
        <taxon>Bacteria</taxon>
        <taxon>Bacillati</taxon>
        <taxon>Chloroflexota</taxon>
        <taxon>Anaerolineae</taxon>
        <taxon>Anaerolineales</taxon>
        <taxon>Anaerolineaceae</taxon>
        <taxon>Anaerolinea</taxon>
    </lineage>
</organism>
<sequence length="127" mass="14624">MKQDDVSRLQPFEAQAQFFKVLAHPARLAILAILRDGEECVCHMEAYLGLRQAYISQQLAVLRESGLVQDRRDGWNIFYRVTDPRVFEVLDSVQRITGVEVPDIHQAGFHCTCSRCMAEQQAMHKEF</sequence>
<dbReference type="AlphaFoldDB" id="A0A7C4KGA3"/>
<name>A0A7C4KGA3_9CHLR</name>
<evidence type="ECO:0000256" key="3">
    <source>
        <dbReference type="ARBA" id="ARBA00023163"/>
    </source>
</evidence>
<dbReference type="SMART" id="SM00418">
    <property type="entry name" value="HTH_ARSR"/>
    <property type="match status" value="1"/>
</dbReference>
<evidence type="ECO:0000256" key="2">
    <source>
        <dbReference type="ARBA" id="ARBA00023125"/>
    </source>
</evidence>
<evidence type="ECO:0000313" key="5">
    <source>
        <dbReference type="EMBL" id="HGS21062.1"/>
    </source>
</evidence>
<dbReference type="InterPro" id="IPR011991">
    <property type="entry name" value="ArsR-like_HTH"/>
</dbReference>
<dbReference type="NCBIfam" id="NF033788">
    <property type="entry name" value="HTH_metalloreg"/>
    <property type="match status" value="1"/>
</dbReference>
<keyword evidence="3" id="KW-0804">Transcription</keyword>
<dbReference type="GO" id="GO:0003677">
    <property type="term" value="F:DNA binding"/>
    <property type="evidence" value="ECO:0007669"/>
    <property type="project" value="UniProtKB-KW"/>
</dbReference>
<dbReference type="CDD" id="cd00090">
    <property type="entry name" value="HTH_ARSR"/>
    <property type="match status" value="1"/>
</dbReference>
<evidence type="ECO:0000259" key="4">
    <source>
        <dbReference type="PROSITE" id="PS50987"/>
    </source>
</evidence>
<gene>
    <name evidence="5" type="ORF">ENT37_04250</name>
</gene>
<evidence type="ECO:0000256" key="1">
    <source>
        <dbReference type="ARBA" id="ARBA00023015"/>
    </source>
</evidence>
<dbReference type="InterPro" id="IPR001845">
    <property type="entry name" value="HTH_ArsR_DNA-bd_dom"/>
</dbReference>
<dbReference type="PRINTS" id="PR00778">
    <property type="entry name" value="HTHARSR"/>
</dbReference>
<dbReference type="Gene3D" id="1.10.10.10">
    <property type="entry name" value="Winged helix-like DNA-binding domain superfamily/Winged helix DNA-binding domain"/>
    <property type="match status" value="1"/>
</dbReference>
<dbReference type="GO" id="GO:0003700">
    <property type="term" value="F:DNA-binding transcription factor activity"/>
    <property type="evidence" value="ECO:0007669"/>
    <property type="project" value="InterPro"/>
</dbReference>
<protein>
    <submittedName>
        <fullName evidence="5">ArsR family transcriptional regulator</fullName>
    </submittedName>
</protein>
<dbReference type="InterPro" id="IPR036390">
    <property type="entry name" value="WH_DNA-bd_sf"/>
</dbReference>
<dbReference type="EMBL" id="DSYK01000218">
    <property type="protein sequence ID" value="HGS21062.1"/>
    <property type="molecule type" value="Genomic_DNA"/>
</dbReference>
<dbReference type="PROSITE" id="PS50987">
    <property type="entry name" value="HTH_ARSR_2"/>
    <property type="match status" value="1"/>
</dbReference>
<dbReference type="InterPro" id="IPR051011">
    <property type="entry name" value="Metal_resp_trans_reg"/>
</dbReference>
<reference evidence="5" key="1">
    <citation type="journal article" date="2020" name="mSystems">
        <title>Genome- and Community-Level Interaction Insights into Carbon Utilization and Element Cycling Functions of Hydrothermarchaeota in Hydrothermal Sediment.</title>
        <authorList>
            <person name="Zhou Z."/>
            <person name="Liu Y."/>
            <person name="Xu W."/>
            <person name="Pan J."/>
            <person name="Luo Z.H."/>
            <person name="Li M."/>
        </authorList>
    </citation>
    <scope>NUCLEOTIDE SEQUENCE [LARGE SCALE GENOMIC DNA]</scope>
    <source>
        <strain evidence="5">SpSt-573</strain>
    </source>
</reference>
<comment type="caution">
    <text evidence="5">The sequence shown here is derived from an EMBL/GenBank/DDBJ whole genome shotgun (WGS) entry which is preliminary data.</text>
</comment>
<dbReference type="Pfam" id="PF01022">
    <property type="entry name" value="HTH_5"/>
    <property type="match status" value="1"/>
</dbReference>
<dbReference type="PANTHER" id="PTHR43132:SF2">
    <property type="entry name" value="ARSENICAL RESISTANCE OPERON REPRESSOR ARSR-RELATED"/>
    <property type="match status" value="1"/>
</dbReference>
<keyword evidence="2" id="KW-0238">DNA-binding</keyword>